<gene>
    <name evidence="1" type="ORF">AHOG_14820</name>
</gene>
<dbReference type="Pfam" id="PF01636">
    <property type="entry name" value="APH"/>
    <property type="match status" value="1"/>
</dbReference>
<name>A0A221W453_9PSEU</name>
<dbReference type="KEGG" id="ahg:AHOG_14820"/>
<dbReference type="RefSeq" id="WP_093941906.1">
    <property type="nucleotide sequence ID" value="NZ_CP022521.1"/>
</dbReference>
<organism evidence="1 2">
    <name type="scientific">Actinoalloteichus hoggarensis</name>
    <dbReference type="NCBI Taxonomy" id="1470176"/>
    <lineage>
        <taxon>Bacteria</taxon>
        <taxon>Bacillati</taxon>
        <taxon>Actinomycetota</taxon>
        <taxon>Actinomycetes</taxon>
        <taxon>Pseudonocardiales</taxon>
        <taxon>Pseudonocardiaceae</taxon>
        <taxon>Actinoalloteichus</taxon>
    </lineage>
</organism>
<dbReference type="Proteomes" id="UP000204221">
    <property type="component" value="Chromosome"/>
</dbReference>
<dbReference type="InterPro" id="IPR011009">
    <property type="entry name" value="Kinase-like_dom_sf"/>
</dbReference>
<protein>
    <submittedName>
        <fullName evidence="1">Phosphotransferase enzyme family protein</fullName>
    </submittedName>
</protein>
<evidence type="ECO:0000313" key="2">
    <source>
        <dbReference type="Proteomes" id="UP000204221"/>
    </source>
</evidence>
<dbReference type="AlphaFoldDB" id="A0A221W453"/>
<dbReference type="Gene3D" id="3.90.1200.10">
    <property type="match status" value="1"/>
</dbReference>
<dbReference type="EMBL" id="CP022521">
    <property type="protein sequence ID" value="ASO20605.1"/>
    <property type="molecule type" value="Genomic_DNA"/>
</dbReference>
<keyword evidence="2" id="KW-1185">Reference proteome</keyword>
<dbReference type="SUPFAM" id="SSF56112">
    <property type="entry name" value="Protein kinase-like (PK-like)"/>
    <property type="match status" value="1"/>
</dbReference>
<sequence length="267" mass="29451">MEEIVLPGGNMTDVVRIGDTVHRSAGPWTPAVHALLRHLANRGFPGAPRPLGFDDRGREVISLLPGSAAHYPLPDHAWTDETLSTAARMLRAYHDATVDFVPPVDARWQLPAHEPAEVLCHNDFAPYNLMFEDGVPTGVVDFDTVSPGPRTWDLAYTAYRFVPLTDAANPDAPYPGAAEQRRRLELFVESYGDDGITAADVLAMAVPRLRELVEFIVERARAGDPAQRRVLDRGDVAVYEQDIAYLTGHRLLAPARRAHDGPPARNR</sequence>
<dbReference type="InterPro" id="IPR002575">
    <property type="entry name" value="Aminoglycoside_PTrfase"/>
</dbReference>
<dbReference type="OrthoDB" id="236897at2"/>
<accession>A0A221W453</accession>
<keyword evidence="1" id="KW-0808">Transferase</keyword>
<evidence type="ECO:0000313" key="1">
    <source>
        <dbReference type="EMBL" id="ASO20605.1"/>
    </source>
</evidence>
<reference evidence="1 2" key="1">
    <citation type="submission" date="2017-07" db="EMBL/GenBank/DDBJ databases">
        <title>Complete genome sequence of Actinoalloteichus hoggarensis DSM 45943, type strain of Actinoalloteichus hoggarensis.</title>
        <authorList>
            <person name="Ruckert C."/>
            <person name="Nouioui I."/>
            <person name="Willmese J."/>
            <person name="van Wezel G."/>
            <person name="Klenk H.-P."/>
            <person name="Kalinowski J."/>
            <person name="Zotchev S.B."/>
        </authorList>
    </citation>
    <scope>NUCLEOTIDE SEQUENCE [LARGE SCALE GENOMIC DNA]</scope>
    <source>
        <strain evidence="1 2">DSM 45943</strain>
    </source>
</reference>
<dbReference type="GO" id="GO:0016740">
    <property type="term" value="F:transferase activity"/>
    <property type="evidence" value="ECO:0007669"/>
    <property type="project" value="UniProtKB-KW"/>
</dbReference>
<proteinExistence type="predicted"/>